<dbReference type="Proteomes" id="UP000789525">
    <property type="component" value="Unassembled WGS sequence"/>
</dbReference>
<sequence>CPPEIPNRIILGFRGKAFNLGGRRNSFHRWSTHVVTGTHLLAPVVRKTRCWDRGGYLVTNSAGLHKRDFPEILSWSLGHGECVDVHRRTALRLPNRHRICVSGRVEVDVWCFRNPSSDTIDL</sequence>
<evidence type="ECO:0000313" key="1">
    <source>
        <dbReference type="EMBL" id="CAG8575589.1"/>
    </source>
</evidence>
<name>A0ACA9MBN6_9GLOM</name>
<proteinExistence type="predicted"/>
<feature type="non-terminal residue" evidence="1">
    <location>
        <position position="1"/>
    </location>
</feature>
<dbReference type="EMBL" id="CAJVPT010011013">
    <property type="protein sequence ID" value="CAG8575589.1"/>
    <property type="molecule type" value="Genomic_DNA"/>
</dbReference>
<gene>
    <name evidence="1" type="ORF">ACOLOM_LOCUS5769</name>
</gene>
<accession>A0ACA9MBN6</accession>
<keyword evidence="2" id="KW-1185">Reference proteome</keyword>
<organism evidence="1 2">
    <name type="scientific">Acaulospora colombiana</name>
    <dbReference type="NCBI Taxonomy" id="27376"/>
    <lineage>
        <taxon>Eukaryota</taxon>
        <taxon>Fungi</taxon>
        <taxon>Fungi incertae sedis</taxon>
        <taxon>Mucoromycota</taxon>
        <taxon>Glomeromycotina</taxon>
        <taxon>Glomeromycetes</taxon>
        <taxon>Diversisporales</taxon>
        <taxon>Acaulosporaceae</taxon>
        <taxon>Acaulospora</taxon>
    </lineage>
</organism>
<reference evidence="1" key="1">
    <citation type="submission" date="2021-06" db="EMBL/GenBank/DDBJ databases">
        <authorList>
            <person name="Kallberg Y."/>
            <person name="Tangrot J."/>
            <person name="Rosling A."/>
        </authorList>
    </citation>
    <scope>NUCLEOTIDE SEQUENCE</scope>
    <source>
        <strain evidence="1">CL356</strain>
    </source>
</reference>
<evidence type="ECO:0000313" key="2">
    <source>
        <dbReference type="Proteomes" id="UP000789525"/>
    </source>
</evidence>
<protein>
    <submittedName>
        <fullName evidence="1">5106_t:CDS:1</fullName>
    </submittedName>
</protein>
<comment type="caution">
    <text evidence="1">The sequence shown here is derived from an EMBL/GenBank/DDBJ whole genome shotgun (WGS) entry which is preliminary data.</text>
</comment>